<dbReference type="Pfam" id="PF17853">
    <property type="entry name" value="GGDEF_2"/>
    <property type="match status" value="1"/>
</dbReference>
<dbReference type="AlphaFoldDB" id="A0A6N2SI98"/>
<name>A0A6N2SI98_ANAHA</name>
<evidence type="ECO:0000259" key="2">
    <source>
        <dbReference type="Pfam" id="PF17853"/>
    </source>
</evidence>
<organism evidence="3">
    <name type="scientific">Anaerostipes hadrus</name>
    <dbReference type="NCBI Taxonomy" id="649756"/>
    <lineage>
        <taxon>Bacteria</taxon>
        <taxon>Bacillati</taxon>
        <taxon>Bacillota</taxon>
        <taxon>Clostridia</taxon>
        <taxon>Lachnospirales</taxon>
        <taxon>Lachnospiraceae</taxon>
        <taxon>Anaerostipes</taxon>
    </lineage>
</organism>
<dbReference type="GeneID" id="92742240"/>
<dbReference type="Proteomes" id="UP001243496">
    <property type="component" value="Chromosome"/>
</dbReference>
<reference evidence="3" key="1">
    <citation type="submission" date="2019-11" db="EMBL/GenBank/DDBJ databases">
        <authorList>
            <person name="Feng L."/>
        </authorList>
    </citation>
    <scope>NUCLEOTIDE SEQUENCE</scope>
    <source>
        <strain evidence="3">AhadrusLFYP4</strain>
    </source>
</reference>
<evidence type="ECO:0000313" key="4">
    <source>
        <dbReference type="EMBL" id="WMD16181.1"/>
    </source>
</evidence>
<feature type="domain" description="CdaR GGDEF-like" evidence="2">
    <location>
        <begin position="145"/>
        <end position="228"/>
    </location>
</feature>
<dbReference type="EMBL" id="CP132968">
    <property type="protein sequence ID" value="WMD16181.1"/>
    <property type="molecule type" value="Genomic_DNA"/>
</dbReference>
<dbReference type="InterPro" id="IPR041522">
    <property type="entry name" value="CdaR_GGDEF"/>
</dbReference>
<gene>
    <name evidence="3" type="ORF">AHLFYP4_00936</name>
    <name evidence="4" type="ORF">RBI15_12585</name>
</gene>
<accession>A0A6N2SI98</accession>
<feature type="domain" description="Purine catabolism PurC-like" evidence="1">
    <location>
        <begin position="5"/>
        <end position="123"/>
    </location>
</feature>
<proteinExistence type="predicted"/>
<sequence length="232" mass="26817">MKYEELFQLKDFQKGKLLTGNNILLREITGAHVIEMADGVNWAGRGELVFTSGVGFHDIDNEMKLLIETVAKNYVAGIVVEIGPYIKDVTQEWIDHAQKLNIPLMTLPCDIPITRIISEIYRNVYNTQEYQNSVEKFMKECLYEPSEEIQERAENFGFDSQRRHIALFLSPDEENGNLEHLMQAARQSLNLQRTIFTLVEKDGVVMIYDLPKTDQPLHEMVGKLRDDIESFY</sequence>
<protein>
    <submittedName>
        <fullName evidence="4">PucR family transcriptional regulator ligand-binding domain-containing protein</fullName>
    </submittedName>
    <submittedName>
        <fullName evidence="3">Purine catabolism regulatory protein-like family protein</fullName>
    </submittedName>
</protein>
<dbReference type="Pfam" id="PF07905">
    <property type="entry name" value="PucR"/>
    <property type="match status" value="1"/>
</dbReference>
<evidence type="ECO:0000313" key="3">
    <source>
        <dbReference type="EMBL" id="VYS92714.1"/>
    </source>
</evidence>
<dbReference type="EMBL" id="CACRSX010000020">
    <property type="protein sequence ID" value="VYS92714.1"/>
    <property type="molecule type" value="Genomic_DNA"/>
</dbReference>
<reference evidence="4" key="2">
    <citation type="submission" date="2023-08" db="EMBL/GenBank/DDBJ databases">
        <title>Complete Genome Sequences of butyrate producing Anaerostipes hadrus strains BA1 and GIF7 isolated from the terminal ileum of a healthy lean male.</title>
        <authorList>
            <person name="Low A."/>
            <person name="Sheludchenko M."/>
            <person name="Cheng H.E."/>
            <person name="Koh X.Q."/>
            <person name="Lee J."/>
        </authorList>
    </citation>
    <scope>NUCLEOTIDE SEQUENCE</scope>
    <source>
        <strain evidence="4">BA1</strain>
    </source>
</reference>
<evidence type="ECO:0000259" key="1">
    <source>
        <dbReference type="Pfam" id="PF07905"/>
    </source>
</evidence>
<dbReference type="InterPro" id="IPR012914">
    <property type="entry name" value="PucR_dom"/>
</dbReference>
<dbReference type="RefSeq" id="WP_173757976.1">
    <property type="nucleotide sequence ID" value="NZ_CACRSX010000020.1"/>
</dbReference>